<gene>
    <name evidence="8" type="ORF">FR698_00135</name>
</gene>
<dbReference type="NCBIfam" id="TIGR01766">
    <property type="entry name" value="IS200/IS605 family accessory protein TnpB-like domain"/>
    <property type="match status" value="1"/>
</dbReference>
<evidence type="ECO:0000259" key="7">
    <source>
        <dbReference type="Pfam" id="PF07282"/>
    </source>
</evidence>
<protein>
    <submittedName>
        <fullName evidence="8">IS200/IS605 family element transposase accessory protein TnpB</fullName>
    </submittedName>
</protein>
<dbReference type="InterPro" id="IPR001959">
    <property type="entry name" value="Transposase"/>
</dbReference>
<comment type="caution">
    <text evidence="8">The sequence shown here is derived from an EMBL/GenBank/DDBJ whole genome shotgun (WGS) entry which is preliminary data.</text>
</comment>
<keyword evidence="4" id="KW-0238">DNA-binding</keyword>
<feature type="domain" description="Cas12f1-like TNB" evidence="7">
    <location>
        <begin position="288"/>
        <end position="350"/>
    </location>
</feature>
<evidence type="ECO:0000256" key="5">
    <source>
        <dbReference type="ARBA" id="ARBA00023172"/>
    </source>
</evidence>
<keyword evidence="3" id="KW-0815">Transposition</keyword>
<dbReference type="GO" id="GO:0032196">
    <property type="term" value="P:transposition"/>
    <property type="evidence" value="ECO:0007669"/>
    <property type="project" value="UniProtKB-KW"/>
</dbReference>
<keyword evidence="9" id="KW-1185">Reference proteome</keyword>
<dbReference type="Pfam" id="PF01385">
    <property type="entry name" value="OrfB_IS605"/>
    <property type="match status" value="1"/>
</dbReference>
<dbReference type="Pfam" id="PF07282">
    <property type="entry name" value="Cas12f1-like_TNB"/>
    <property type="match status" value="1"/>
</dbReference>
<evidence type="ECO:0000256" key="3">
    <source>
        <dbReference type="ARBA" id="ARBA00022578"/>
    </source>
</evidence>
<dbReference type="GO" id="GO:0006310">
    <property type="term" value="P:DNA recombination"/>
    <property type="evidence" value="ECO:0007669"/>
    <property type="project" value="UniProtKB-KW"/>
</dbReference>
<organism evidence="8 9">
    <name type="scientific">Pelomicrobium methylotrophicum</name>
    <dbReference type="NCBI Taxonomy" id="2602750"/>
    <lineage>
        <taxon>Bacteria</taxon>
        <taxon>Pseudomonadati</taxon>
        <taxon>Pseudomonadota</taxon>
        <taxon>Hydrogenophilia</taxon>
        <taxon>Hydrogenophilia incertae sedis</taxon>
        <taxon>Pelomicrobium</taxon>
    </lineage>
</organism>
<keyword evidence="5" id="KW-0233">DNA recombination</keyword>
<name>A0A5C7EYR3_9PROT</name>
<evidence type="ECO:0000256" key="4">
    <source>
        <dbReference type="ARBA" id="ARBA00023125"/>
    </source>
</evidence>
<sequence length="376" mass="41769">MKRTVSLKLLASAEQAKKLAELSYAFSQACNRLVPFVQAHRCWNRVALHHLAYYSIRDRFPALGSQMACNAIYRVASAYKALKSSKGIAKGKPVPAISFDRASVHFDHRTYSLRDCAVSLFTLNGRELVPFVCGKHQANLLASGSPKEAELVCRKGQWYFNLVLDIPDVPGITEGSVMGVDIGENALAATSNGKVFGGGKLRFERDRYLAHRRRLQSNGSRAAKRKLRAISGRERRHVEHVNHEVSKAIVREALALGVREIRMEDLTHIRDRIKAGKRVRARLHRWAFRQLQDFVAYKAQAFGISVVYVNPAYTSQTCSVCGDIGKREKNLFSCSCGNRRHADVNAAANIAGFAEPTGSARAAVNQPEFAHYASVM</sequence>
<dbReference type="PANTHER" id="PTHR30405:SF21">
    <property type="entry name" value="TRANSPOSASE-RELATED"/>
    <property type="match status" value="1"/>
</dbReference>
<reference evidence="8 9" key="1">
    <citation type="submission" date="2019-08" db="EMBL/GenBank/DDBJ databases">
        <title>Pelomicrobium methylotrophicum gen. nov., sp. nov. a moderately thermophilic, facultatively anaerobic, lithoautotrophic and methylotrophic bacterium isolated from a terrestrial mud volcano.</title>
        <authorList>
            <person name="Slobodkina G.B."/>
            <person name="Merkel A.Y."/>
            <person name="Slobodkin A.I."/>
        </authorList>
    </citation>
    <scope>NUCLEOTIDE SEQUENCE [LARGE SCALE GENOMIC DNA]</scope>
    <source>
        <strain evidence="8 9">SM250</strain>
    </source>
</reference>
<feature type="domain" description="Probable transposase IS891/IS1136/IS1341" evidence="6">
    <location>
        <begin position="174"/>
        <end position="269"/>
    </location>
</feature>
<evidence type="ECO:0000313" key="9">
    <source>
        <dbReference type="Proteomes" id="UP000321201"/>
    </source>
</evidence>
<evidence type="ECO:0000256" key="2">
    <source>
        <dbReference type="ARBA" id="ARBA00011044"/>
    </source>
</evidence>
<accession>A0A5C7EYR3</accession>
<dbReference type="OrthoDB" id="5291294at2"/>
<dbReference type="Proteomes" id="UP000321201">
    <property type="component" value="Unassembled WGS sequence"/>
</dbReference>
<dbReference type="InParanoid" id="A0A5C7EYR3"/>
<evidence type="ECO:0000259" key="6">
    <source>
        <dbReference type="Pfam" id="PF01385"/>
    </source>
</evidence>
<dbReference type="PANTHER" id="PTHR30405">
    <property type="entry name" value="TRANSPOSASE"/>
    <property type="match status" value="1"/>
</dbReference>
<dbReference type="GO" id="GO:0003677">
    <property type="term" value="F:DNA binding"/>
    <property type="evidence" value="ECO:0007669"/>
    <property type="project" value="UniProtKB-KW"/>
</dbReference>
<dbReference type="InterPro" id="IPR010095">
    <property type="entry name" value="Cas12f1-like_TNB"/>
</dbReference>
<dbReference type="AlphaFoldDB" id="A0A5C7EYR3"/>
<comment type="similarity">
    <text evidence="1">In the C-terminal section; belongs to the transposase 35 family.</text>
</comment>
<dbReference type="EMBL" id="VPFL01000001">
    <property type="protein sequence ID" value="TXF13571.1"/>
    <property type="molecule type" value="Genomic_DNA"/>
</dbReference>
<proteinExistence type="inferred from homology"/>
<comment type="similarity">
    <text evidence="2">In the N-terminal section; belongs to the transposase 2 family.</text>
</comment>
<evidence type="ECO:0000313" key="8">
    <source>
        <dbReference type="EMBL" id="TXF13571.1"/>
    </source>
</evidence>
<evidence type="ECO:0000256" key="1">
    <source>
        <dbReference type="ARBA" id="ARBA00008761"/>
    </source>
</evidence>
<dbReference type="InterPro" id="IPR051399">
    <property type="entry name" value="RNA-guided_DNA_endo/Transpos"/>
</dbReference>
<dbReference type="NCBIfam" id="NF040570">
    <property type="entry name" value="guided_TnpB"/>
    <property type="match status" value="1"/>
</dbReference>